<name>E3KYP7_PUCGT</name>
<dbReference type="InParanoid" id="E3KYP7"/>
<dbReference type="HOGENOM" id="CLU_2590897_0_0_1"/>
<dbReference type="GeneID" id="10547330"/>
<dbReference type="Proteomes" id="UP000008783">
    <property type="component" value="Unassembled WGS sequence"/>
</dbReference>
<gene>
    <name evidence="1" type="ORF">PGTG_15285</name>
</gene>
<keyword evidence="2" id="KW-1185">Reference proteome</keyword>
<evidence type="ECO:0000313" key="1">
    <source>
        <dbReference type="EMBL" id="EFP89443.2"/>
    </source>
</evidence>
<reference key="1">
    <citation type="submission" date="2007-01" db="EMBL/GenBank/DDBJ databases">
        <title>The Genome Sequence of Puccinia graminis f. sp. tritici Strain CRL 75-36-700-3.</title>
        <authorList>
            <consortium name="The Broad Institute Genome Sequencing Platform"/>
            <person name="Birren B."/>
            <person name="Lander E."/>
            <person name="Galagan J."/>
            <person name="Nusbaum C."/>
            <person name="Devon K."/>
            <person name="Cuomo C."/>
            <person name="Jaffe D."/>
            <person name="Butler J."/>
            <person name="Alvarez P."/>
            <person name="Gnerre S."/>
            <person name="Grabherr M."/>
            <person name="Mauceli E."/>
            <person name="Brockman W."/>
            <person name="Young S."/>
            <person name="LaButti K."/>
            <person name="Sykes S."/>
            <person name="DeCaprio D."/>
            <person name="Crawford M."/>
            <person name="Koehrsen M."/>
            <person name="Engels R."/>
            <person name="Montgomery P."/>
            <person name="Pearson M."/>
            <person name="Howarth C."/>
            <person name="Larson L."/>
            <person name="White J."/>
            <person name="Zeng Q."/>
            <person name="Kodira C."/>
            <person name="Yandava C."/>
            <person name="Alvarado L."/>
            <person name="O'Leary S."/>
            <person name="Szabo L."/>
            <person name="Dean R."/>
            <person name="Schein J."/>
        </authorList>
    </citation>
    <scope>NUCLEOTIDE SEQUENCE</scope>
    <source>
        <strain>CRL 75-36-700-3</strain>
    </source>
</reference>
<dbReference type="AlphaFoldDB" id="E3KYP7"/>
<evidence type="ECO:0000313" key="2">
    <source>
        <dbReference type="Proteomes" id="UP000008783"/>
    </source>
</evidence>
<dbReference type="VEuPathDB" id="FungiDB:PGTG_15285"/>
<accession>E3KYP7</accession>
<sequence>MVRQAAKPLDVSLDPRVQEFEGFAYVSKRKPRHSHSKKPKNGDLEARSMAKLFLEYSFPVFECNSKVSK</sequence>
<protein>
    <submittedName>
        <fullName evidence="1">Uncharacterized protein</fullName>
    </submittedName>
</protein>
<dbReference type="KEGG" id="pgr:PGTG_15285"/>
<reference evidence="2" key="2">
    <citation type="journal article" date="2011" name="Proc. Natl. Acad. Sci. U.S.A.">
        <title>Obligate biotrophy features unraveled by the genomic analysis of rust fungi.</title>
        <authorList>
            <person name="Duplessis S."/>
            <person name="Cuomo C.A."/>
            <person name="Lin Y.-C."/>
            <person name="Aerts A."/>
            <person name="Tisserant E."/>
            <person name="Veneault-Fourrey C."/>
            <person name="Joly D.L."/>
            <person name="Hacquard S."/>
            <person name="Amselem J."/>
            <person name="Cantarel B.L."/>
            <person name="Chiu R."/>
            <person name="Coutinho P.M."/>
            <person name="Feau N."/>
            <person name="Field M."/>
            <person name="Frey P."/>
            <person name="Gelhaye E."/>
            <person name="Goldberg J."/>
            <person name="Grabherr M.G."/>
            <person name="Kodira C.D."/>
            <person name="Kohler A."/>
            <person name="Kuees U."/>
            <person name="Lindquist E.A."/>
            <person name="Lucas S.M."/>
            <person name="Mago R."/>
            <person name="Mauceli E."/>
            <person name="Morin E."/>
            <person name="Murat C."/>
            <person name="Pangilinan J.L."/>
            <person name="Park R."/>
            <person name="Pearson M."/>
            <person name="Quesneville H."/>
            <person name="Rouhier N."/>
            <person name="Sakthikumar S."/>
            <person name="Salamov A.A."/>
            <person name="Schmutz J."/>
            <person name="Selles B."/>
            <person name="Shapiro H."/>
            <person name="Tanguay P."/>
            <person name="Tuskan G.A."/>
            <person name="Henrissat B."/>
            <person name="Van de Peer Y."/>
            <person name="Rouze P."/>
            <person name="Ellis J.G."/>
            <person name="Dodds P.N."/>
            <person name="Schein J.E."/>
            <person name="Zhong S."/>
            <person name="Hamelin R.C."/>
            <person name="Grigoriev I.V."/>
            <person name="Szabo L.J."/>
            <person name="Martin F."/>
        </authorList>
    </citation>
    <scope>NUCLEOTIDE SEQUENCE [LARGE SCALE GENOMIC DNA]</scope>
    <source>
        <strain evidence="2">CRL 75-36-700-3 / race SCCL</strain>
    </source>
</reference>
<dbReference type="STRING" id="418459.E3KYP7"/>
<proteinExistence type="predicted"/>
<dbReference type="RefSeq" id="XP_003333862.2">
    <property type="nucleotide sequence ID" value="XM_003333814.2"/>
</dbReference>
<dbReference type="EMBL" id="DS178322">
    <property type="protein sequence ID" value="EFP89443.2"/>
    <property type="molecule type" value="Genomic_DNA"/>
</dbReference>
<organism evidence="1 2">
    <name type="scientific">Puccinia graminis f. sp. tritici (strain CRL 75-36-700-3 / race SCCL)</name>
    <name type="common">Black stem rust fungus</name>
    <dbReference type="NCBI Taxonomy" id="418459"/>
    <lineage>
        <taxon>Eukaryota</taxon>
        <taxon>Fungi</taxon>
        <taxon>Dikarya</taxon>
        <taxon>Basidiomycota</taxon>
        <taxon>Pucciniomycotina</taxon>
        <taxon>Pucciniomycetes</taxon>
        <taxon>Pucciniales</taxon>
        <taxon>Pucciniaceae</taxon>
        <taxon>Puccinia</taxon>
    </lineage>
</organism>